<dbReference type="Gene3D" id="1.10.10.10">
    <property type="entry name" value="Winged helix-like DNA-binding domain superfamily/Winged helix DNA-binding domain"/>
    <property type="match status" value="1"/>
</dbReference>
<evidence type="ECO:0000256" key="4">
    <source>
        <dbReference type="ARBA" id="ARBA00023163"/>
    </source>
</evidence>
<dbReference type="InterPro" id="IPR036388">
    <property type="entry name" value="WH-like_DNA-bd_sf"/>
</dbReference>
<dbReference type="SUPFAM" id="SSF46785">
    <property type="entry name" value="Winged helix' DNA-binding domain"/>
    <property type="match status" value="1"/>
</dbReference>
<keyword evidence="2" id="KW-0805">Transcription regulation</keyword>
<dbReference type="Proteomes" id="UP000315115">
    <property type="component" value="Chromosome 2"/>
</dbReference>
<dbReference type="Pfam" id="PF00126">
    <property type="entry name" value="HTH_1"/>
    <property type="match status" value="1"/>
</dbReference>
<name>A0A510ICL4_9VIBR</name>
<evidence type="ECO:0000259" key="5">
    <source>
        <dbReference type="PROSITE" id="PS50931"/>
    </source>
</evidence>
<evidence type="ECO:0000313" key="7">
    <source>
        <dbReference type="Proteomes" id="UP000315115"/>
    </source>
</evidence>
<dbReference type="GO" id="GO:0043565">
    <property type="term" value="F:sequence-specific DNA binding"/>
    <property type="evidence" value="ECO:0007669"/>
    <property type="project" value="TreeGrafter"/>
</dbReference>
<dbReference type="GO" id="GO:0006351">
    <property type="term" value="P:DNA-templated transcription"/>
    <property type="evidence" value="ECO:0007669"/>
    <property type="project" value="TreeGrafter"/>
</dbReference>
<sequence length="294" mass="33671">MKNLNLNLLMTFYTVVKHNSFSMAADELVLSKSVVSKQIKQLENELQCTLIHRTTRTLSLTEQGKFLYESYVKIIDDIKQCHDALDQQNETLSGTLKVRLPIVLEHDHALMAKISEFMKLHPHLELDLTYGYTLGGLLSEGIDLAFHIGTVPDSSYKCRKIKDIGTKVVASPQYVETFGEPFVPSDLKQHRCMNYRSCLTKDKWRFTFSDNSHEFVELKSPIRSDSEAMLVQMAKNGVGIACALDFLAERYLAKEELVSLLQEYTWSTELYIVYPSTVAPPYKVRTFIDHLLFD</sequence>
<dbReference type="SUPFAM" id="SSF53850">
    <property type="entry name" value="Periplasmic binding protein-like II"/>
    <property type="match status" value="1"/>
</dbReference>
<dbReference type="AlphaFoldDB" id="A0A510ICL4"/>
<dbReference type="PANTHER" id="PTHR30537">
    <property type="entry name" value="HTH-TYPE TRANSCRIPTIONAL REGULATOR"/>
    <property type="match status" value="1"/>
</dbReference>
<dbReference type="FunFam" id="1.10.10.10:FF:000001">
    <property type="entry name" value="LysR family transcriptional regulator"/>
    <property type="match status" value="1"/>
</dbReference>
<dbReference type="InterPro" id="IPR000847">
    <property type="entry name" value="LysR_HTH_N"/>
</dbReference>
<keyword evidence="4" id="KW-0804">Transcription</keyword>
<comment type="similarity">
    <text evidence="1">Belongs to the LysR transcriptional regulatory family.</text>
</comment>
<dbReference type="CDD" id="cd08422">
    <property type="entry name" value="PBP2_CrgA_like"/>
    <property type="match status" value="1"/>
</dbReference>
<evidence type="ECO:0000256" key="3">
    <source>
        <dbReference type="ARBA" id="ARBA00023125"/>
    </source>
</evidence>
<dbReference type="PANTHER" id="PTHR30537:SF5">
    <property type="entry name" value="HTH-TYPE TRANSCRIPTIONAL ACTIVATOR TTDR-RELATED"/>
    <property type="match status" value="1"/>
</dbReference>
<dbReference type="InterPro" id="IPR036390">
    <property type="entry name" value="WH_DNA-bd_sf"/>
</dbReference>
<keyword evidence="3" id="KW-0238">DNA-binding</keyword>
<organism evidence="6 7">
    <name type="scientific">Vibrio rotiferianus</name>
    <dbReference type="NCBI Taxonomy" id="190895"/>
    <lineage>
        <taxon>Bacteria</taxon>
        <taxon>Pseudomonadati</taxon>
        <taxon>Pseudomonadota</taxon>
        <taxon>Gammaproteobacteria</taxon>
        <taxon>Vibrionales</taxon>
        <taxon>Vibrionaceae</taxon>
        <taxon>Vibrio</taxon>
    </lineage>
</organism>
<dbReference type="InterPro" id="IPR058163">
    <property type="entry name" value="LysR-type_TF_proteobact-type"/>
</dbReference>
<evidence type="ECO:0000256" key="1">
    <source>
        <dbReference type="ARBA" id="ARBA00009437"/>
    </source>
</evidence>
<feature type="domain" description="HTH lysR-type" evidence="5">
    <location>
        <begin position="4"/>
        <end position="61"/>
    </location>
</feature>
<dbReference type="PROSITE" id="PS50931">
    <property type="entry name" value="HTH_LYSR"/>
    <property type="match status" value="1"/>
</dbReference>
<gene>
    <name evidence="6" type="ORF">VroAM7_41880</name>
</gene>
<accession>A0A510ICL4</accession>
<dbReference type="GO" id="GO:0003700">
    <property type="term" value="F:DNA-binding transcription factor activity"/>
    <property type="evidence" value="ECO:0007669"/>
    <property type="project" value="InterPro"/>
</dbReference>
<proteinExistence type="inferred from homology"/>
<evidence type="ECO:0000256" key="2">
    <source>
        <dbReference type="ARBA" id="ARBA00023015"/>
    </source>
</evidence>
<dbReference type="InterPro" id="IPR005119">
    <property type="entry name" value="LysR_subst-bd"/>
</dbReference>
<dbReference type="Gene3D" id="3.40.190.290">
    <property type="match status" value="1"/>
</dbReference>
<protein>
    <submittedName>
        <fullName evidence="6">LysR family transcriptional regulator</fullName>
    </submittedName>
</protein>
<dbReference type="Pfam" id="PF03466">
    <property type="entry name" value="LysR_substrate"/>
    <property type="match status" value="1"/>
</dbReference>
<reference evidence="7" key="1">
    <citation type="submission" date="2019-07" db="EMBL/GenBank/DDBJ databases">
        <title>Complete Genome Sequences of Vibrion rotiferianus strain AM7.</title>
        <authorList>
            <person name="Miyazaki K."/>
            <person name="Wiseschart A."/>
            <person name="Pootanakit K."/>
            <person name="Ishimori K."/>
            <person name="Kitahara K."/>
        </authorList>
    </citation>
    <scope>NUCLEOTIDE SEQUENCE [LARGE SCALE GENOMIC DNA]</scope>
    <source>
        <strain evidence="7">AM7</strain>
    </source>
</reference>
<dbReference type="EMBL" id="AP019799">
    <property type="protein sequence ID" value="BBL91535.1"/>
    <property type="molecule type" value="Genomic_DNA"/>
</dbReference>
<evidence type="ECO:0000313" key="6">
    <source>
        <dbReference type="EMBL" id="BBL91535.1"/>
    </source>
</evidence>
<dbReference type="RefSeq" id="WP_143693919.1">
    <property type="nucleotide sequence ID" value="NZ_AP019799.1"/>
</dbReference>